<comment type="caution">
    <text evidence="1">The sequence shown here is derived from an EMBL/GenBank/DDBJ whole genome shotgun (WGS) entry which is preliminary data.</text>
</comment>
<evidence type="ECO:0000313" key="2">
    <source>
        <dbReference type="Proteomes" id="UP000256779"/>
    </source>
</evidence>
<dbReference type="Proteomes" id="UP000256779">
    <property type="component" value="Unassembled WGS sequence"/>
</dbReference>
<reference evidence="1 2" key="1">
    <citation type="submission" date="2018-07" db="EMBL/GenBank/DDBJ databases">
        <title>Genomic Encyclopedia of Type Strains, Phase IV (KMG-IV): sequencing the most valuable type-strain genomes for metagenomic binning, comparative biology and taxonomic classification.</title>
        <authorList>
            <person name="Goeker M."/>
        </authorList>
    </citation>
    <scope>NUCLEOTIDE SEQUENCE [LARGE SCALE GENOMIC DNA]</scope>
    <source>
        <strain evidence="1 2">DSM 4134</strain>
    </source>
</reference>
<sequence>MKRTVLVTCIGLFIGISSCDEEPLELFDNGLEFGHSYGECIGAGCVVTYRLQSGKLYQIDRPSYAGCDQNVQLSVLPDSSFVKAKILLTQIPEQLWHEPTGNIGTPDAYDQGGIQISLSKDGEKRCWFIDTNNQATPDYLHHFIDSVQEVIQELP</sequence>
<dbReference type="OrthoDB" id="5522116at2"/>
<proteinExistence type="predicted"/>
<gene>
    <name evidence="1" type="ORF">C7460_11442</name>
</gene>
<organism evidence="1 2">
    <name type="scientific">Marinoscillum furvescens DSM 4134</name>
    <dbReference type="NCBI Taxonomy" id="1122208"/>
    <lineage>
        <taxon>Bacteria</taxon>
        <taxon>Pseudomonadati</taxon>
        <taxon>Bacteroidota</taxon>
        <taxon>Cytophagia</taxon>
        <taxon>Cytophagales</taxon>
        <taxon>Reichenbachiellaceae</taxon>
        <taxon>Marinoscillum</taxon>
    </lineage>
</organism>
<dbReference type="EMBL" id="QREG01000014">
    <property type="protein sequence ID" value="RED96584.1"/>
    <property type="molecule type" value="Genomic_DNA"/>
</dbReference>
<evidence type="ECO:0000313" key="1">
    <source>
        <dbReference type="EMBL" id="RED96584.1"/>
    </source>
</evidence>
<accession>A0A3D9L2H5</accession>
<dbReference type="RefSeq" id="WP_115868871.1">
    <property type="nucleotide sequence ID" value="NZ_QREG01000014.1"/>
</dbReference>
<dbReference type="AlphaFoldDB" id="A0A3D9L2H5"/>
<evidence type="ECO:0008006" key="3">
    <source>
        <dbReference type="Google" id="ProtNLM"/>
    </source>
</evidence>
<protein>
    <recommendedName>
        <fullName evidence="3">Lipoprotein</fullName>
    </recommendedName>
</protein>
<keyword evidence="2" id="KW-1185">Reference proteome</keyword>
<dbReference type="PROSITE" id="PS51257">
    <property type="entry name" value="PROKAR_LIPOPROTEIN"/>
    <property type="match status" value="1"/>
</dbReference>
<name>A0A3D9L2H5_MARFU</name>